<dbReference type="Gene3D" id="1.10.530.10">
    <property type="match status" value="1"/>
</dbReference>
<dbReference type="Gene3D" id="2.70.70.10">
    <property type="entry name" value="Glucose Permease (Domain IIA)"/>
    <property type="match status" value="1"/>
</dbReference>
<dbReference type="SUPFAM" id="SSF51261">
    <property type="entry name" value="Duplicated hybrid motif"/>
    <property type="match status" value="1"/>
</dbReference>
<name>A0A874M9T8_9CAUD</name>
<dbReference type="GO" id="GO:0004040">
    <property type="term" value="F:amidase activity"/>
    <property type="evidence" value="ECO:0007669"/>
    <property type="project" value="InterPro"/>
</dbReference>
<evidence type="ECO:0000259" key="5">
    <source>
        <dbReference type="SMART" id="SM00047"/>
    </source>
</evidence>
<evidence type="ECO:0000256" key="4">
    <source>
        <dbReference type="SAM" id="Coils"/>
    </source>
</evidence>
<evidence type="ECO:0000313" key="7">
    <source>
        <dbReference type="Proteomes" id="UP000664917"/>
    </source>
</evidence>
<dbReference type="Proteomes" id="UP000664917">
    <property type="component" value="Segment"/>
</dbReference>
<sequence>MDQIKYQGYARDRGFNPVQFSTGRVDAIAQQGASMLRQLRDNQRAEIGNRDAFLQATQRAQALERENRQANYEFARSSRKSYQEAALRNQERLINDAQRAQQNYQPEMTALAQLSKFSETISKTLVEYQKQREQDQYDQGIVNTMLGGNAQEAAAVEDAYQQLRTGGQQIQGLADRLEDGGMPEELVQSVRQQSRSSSVVSARAAAAMAPADYFSWLEERFSNDDQNRITVMTPTGPQEISPMNHSGSAQREAIMRALLPMFLREKGLYGMKASFLAPALLEMRKTELNFLNQEARAFSVAQNKQRADEANVLFQTEIQTNPTLAWTNYLEGMKGVKDSDGVRMGYTGAFQKAMEQLRDLGDVSAVEAIRDSPHPIVKGKTWGQVRPDDFNDVLDEINNDQLSRDRNQEARFQMEGNKIAREIIAEWDKNPPSEADAEAVLKAHTAKYGPNSDLQNWASKYTLEAIDDAATRKNLDELIRQGIPIPPQDLIGLPKEIQDSYRGYVQKTDDAMKSGGGEAAMKYVQEKIEARAQWSAAKGNPKDPSIGLAVAAAQRELQQLIAKNLAGGQSPAEAVQNALKAVETSIDDPKGRYQYNQDKPGGEGFASFNITPSIAGTAEAKRRRDYIRAKVSGGGNAAISTFQLIPAQILKQTADSFYLNKRLTIPPIADEISKLYGGNISPIAVLNEQINLYNRTATNKLKPITVVNAGGGDAGAPMSPRMREIMRQLQYMPTRETVNRVSMIGGSAPKYVRQGPDGFQDVMSMVVTMGHPHPALAAAQWALETGYGRSQLATGQNNLFGFRSYDPKSNGWRAYNSHTESVQAYVDNITKNSRYAAVLKARTPREAAIAVGAAGYAGGEAAYPNKLIRVMRENGINPDVPYTNPTGNVWHAPGVANTKLTNAIGKQLLSQMQKTSGFGSQESFRRKPHEGNDYAVVQGSRMSLKQPARVVDVISERDPNHGGYGGMVEIEFPDGARARVAHLSKVKVKPGDVIPAKKVFALTGGAPGTPGAGRSTGPHVHLEMLTTARGRNETTKGKADPTAIAPRFYIDS</sequence>
<protein>
    <recommendedName>
        <fullName evidence="5">Mannosyl-glycoprotein endo-beta-N-acetylglucosamidase-like domain-containing protein</fullName>
    </recommendedName>
</protein>
<dbReference type="CDD" id="cd12797">
    <property type="entry name" value="M23_peptidase"/>
    <property type="match status" value="1"/>
</dbReference>
<feature type="coiled-coil region" evidence="4">
    <location>
        <begin position="53"/>
        <end position="103"/>
    </location>
</feature>
<evidence type="ECO:0000256" key="2">
    <source>
        <dbReference type="ARBA" id="ARBA00022638"/>
    </source>
</evidence>
<proteinExistence type="predicted"/>
<evidence type="ECO:0000313" key="6">
    <source>
        <dbReference type="EMBL" id="QPD06462.1"/>
    </source>
</evidence>
<evidence type="ECO:0000256" key="1">
    <source>
        <dbReference type="ARBA" id="ARBA00022529"/>
    </source>
</evidence>
<keyword evidence="3" id="KW-0378">Hydrolase</keyword>
<dbReference type="Pfam" id="PF01832">
    <property type="entry name" value="Glucosaminidase"/>
    <property type="match status" value="1"/>
</dbReference>
<reference evidence="6" key="1">
    <citation type="submission" date="2020-09" db="EMBL/GenBank/DDBJ databases">
        <authorList>
            <person name="Zhang D."/>
            <person name="Hatherill J.R."/>
            <person name="Ramirez J.F."/>
            <person name="Edinger B."/>
            <person name="Balarin R."/>
            <person name="Sullivan A."/>
            <person name="Humpal K.M."/>
            <person name="Guseva A."/>
            <person name="Butela K.A."/>
            <person name="Garlena R.A."/>
            <person name="Russell D.A."/>
            <person name="Pope W.H."/>
            <person name="Jacobs-Sera D."/>
            <person name="Hatfull G.F."/>
        </authorList>
    </citation>
    <scope>NUCLEOTIDE SEQUENCE</scope>
</reference>
<dbReference type="GO" id="GO:0042742">
    <property type="term" value="P:defense response to bacterium"/>
    <property type="evidence" value="ECO:0007669"/>
    <property type="project" value="UniProtKB-KW"/>
</dbReference>
<keyword evidence="7" id="KW-1185">Reference proteome</keyword>
<feature type="domain" description="Mannosyl-glycoprotein endo-beta-N-acetylglucosamidase-like" evidence="5">
    <location>
        <begin position="754"/>
        <end position="876"/>
    </location>
</feature>
<dbReference type="PANTHER" id="PTHR33308">
    <property type="entry name" value="PEPTIDOGLYCAN HYDROLASE FLGJ"/>
    <property type="match status" value="1"/>
</dbReference>
<dbReference type="GO" id="GO:0031640">
    <property type="term" value="P:killing of cells of another organism"/>
    <property type="evidence" value="ECO:0007669"/>
    <property type="project" value="UniProtKB-KW"/>
</dbReference>
<dbReference type="InterPro" id="IPR051056">
    <property type="entry name" value="Glycosyl_Hydrolase_73"/>
</dbReference>
<dbReference type="InterPro" id="IPR002901">
    <property type="entry name" value="MGlyc_endo_b_GlcNAc-like_dom"/>
</dbReference>
<accession>A0A874M9T8</accession>
<evidence type="ECO:0000256" key="3">
    <source>
        <dbReference type="ARBA" id="ARBA00022801"/>
    </source>
</evidence>
<keyword evidence="4" id="KW-0175">Coiled coil</keyword>
<dbReference type="InterPro" id="IPR016047">
    <property type="entry name" value="M23ase_b-sheet_dom"/>
</dbReference>
<dbReference type="EMBL" id="MW015080">
    <property type="protein sequence ID" value="QPD06462.1"/>
    <property type="molecule type" value="Genomic_DNA"/>
</dbReference>
<organism evidence="6 7">
    <name type="scientific">Synechococcus phage S-SRP01</name>
    <dbReference type="NCBI Taxonomy" id="2781607"/>
    <lineage>
        <taxon>Viruses</taxon>
        <taxon>Duplodnaviria</taxon>
        <taxon>Heunggongvirae</taxon>
        <taxon>Uroviricota</taxon>
        <taxon>Caudoviricetes</taxon>
        <taxon>Autographivirales</taxon>
        <taxon>Sechaudvirinae</taxon>
        <taxon>Nerivirus</taxon>
        <taxon>Nerivirus SSRP01</taxon>
    </lineage>
</organism>
<keyword evidence="1" id="KW-0929">Antimicrobial</keyword>
<keyword evidence="2" id="KW-0081">Bacteriolytic enzyme</keyword>
<dbReference type="InterPro" id="IPR011055">
    <property type="entry name" value="Dup_hybrid_motif"/>
</dbReference>
<dbReference type="Pfam" id="PF01551">
    <property type="entry name" value="Peptidase_M23"/>
    <property type="match status" value="1"/>
</dbReference>
<dbReference type="SMART" id="SM00047">
    <property type="entry name" value="LYZ2"/>
    <property type="match status" value="1"/>
</dbReference>
<dbReference type="PANTHER" id="PTHR33308:SF9">
    <property type="entry name" value="PEPTIDOGLYCAN HYDROLASE FLGJ"/>
    <property type="match status" value="1"/>
</dbReference>